<evidence type="ECO:0000256" key="3">
    <source>
        <dbReference type="ARBA" id="ARBA00022833"/>
    </source>
</evidence>
<dbReference type="PANTHER" id="PTHR22763">
    <property type="entry name" value="RING ZINC FINGER PROTEIN"/>
    <property type="match status" value="1"/>
</dbReference>
<evidence type="ECO:0000256" key="4">
    <source>
        <dbReference type="PROSITE-ProRule" id="PRU00175"/>
    </source>
</evidence>
<dbReference type="InterPro" id="IPR001841">
    <property type="entry name" value="Znf_RING"/>
</dbReference>
<dbReference type="InterPro" id="IPR050731">
    <property type="entry name" value="HRD1_E3_ubiq-ligases"/>
</dbReference>
<evidence type="ECO:0000259" key="6">
    <source>
        <dbReference type="PROSITE" id="PS50089"/>
    </source>
</evidence>
<feature type="transmembrane region" description="Helical" evidence="5">
    <location>
        <begin position="106"/>
        <end position="132"/>
    </location>
</feature>
<dbReference type="EMBL" id="JBFDAA010000022">
    <property type="protein sequence ID" value="KAL1110490.1"/>
    <property type="molecule type" value="Genomic_DNA"/>
</dbReference>
<keyword evidence="5" id="KW-1133">Transmembrane helix</keyword>
<sequence>MINQMIFFGLCDAVFLPDQRVTCLYTLMFYNVIAYCVSYIKELVEKEDWSPYVNITEHSNIKHLAMSATKIVLEWTKAVTFIITVVFMLLVFGLEQGLDHYKPTLTYTVVTLIYYAATEKVFVDILLTFITYLQIPTFENLESLWTHVVLHSFTITLSALFSIPVLVFGPRRSALLGLYINVYLRSKEMYINSLKHLNSERAILTQYRYATMEEISSFDDVCAVCLSSMTYARITPCHHLFHGYCLRQCLRTSNQCPMCKRELKFD</sequence>
<dbReference type="SUPFAM" id="SSF57850">
    <property type="entry name" value="RING/U-box"/>
    <property type="match status" value="1"/>
</dbReference>
<keyword evidence="3" id="KW-0862">Zinc</keyword>
<evidence type="ECO:0000313" key="8">
    <source>
        <dbReference type="Proteomes" id="UP001558652"/>
    </source>
</evidence>
<gene>
    <name evidence="7" type="ORF">AAG570_008018</name>
</gene>
<dbReference type="SMART" id="SM00184">
    <property type="entry name" value="RING"/>
    <property type="match status" value="1"/>
</dbReference>
<evidence type="ECO:0000313" key="7">
    <source>
        <dbReference type="EMBL" id="KAL1110490.1"/>
    </source>
</evidence>
<keyword evidence="5" id="KW-0472">Membrane</keyword>
<feature type="transmembrane region" description="Helical" evidence="5">
    <location>
        <begin position="21"/>
        <end position="40"/>
    </location>
</feature>
<comment type="caution">
    <text evidence="7">The sequence shown here is derived from an EMBL/GenBank/DDBJ whole genome shotgun (WGS) entry which is preliminary data.</text>
</comment>
<dbReference type="InterPro" id="IPR013083">
    <property type="entry name" value="Znf_RING/FYVE/PHD"/>
</dbReference>
<dbReference type="AlphaFoldDB" id="A0ABD0XVI0"/>
<dbReference type="PROSITE" id="PS50089">
    <property type="entry name" value="ZF_RING_2"/>
    <property type="match status" value="1"/>
</dbReference>
<reference evidence="7 8" key="1">
    <citation type="submission" date="2024-07" db="EMBL/GenBank/DDBJ databases">
        <title>Chromosome-level genome assembly of the water stick insect Ranatra chinensis (Heteroptera: Nepidae).</title>
        <authorList>
            <person name="Liu X."/>
        </authorList>
    </citation>
    <scope>NUCLEOTIDE SEQUENCE [LARGE SCALE GENOMIC DNA]</scope>
    <source>
        <strain evidence="7">Cailab_2021Rc</strain>
        <tissue evidence="7">Muscle</tissue>
    </source>
</reference>
<feature type="transmembrane region" description="Helical" evidence="5">
    <location>
        <begin position="75"/>
        <end position="94"/>
    </location>
</feature>
<protein>
    <recommendedName>
        <fullName evidence="6">RING-type domain-containing protein</fullName>
    </recommendedName>
</protein>
<dbReference type="PANTHER" id="PTHR22763:SF190">
    <property type="entry name" value="RING FINGER PROTEIN 24"/>
    <property type="match status" value="1"/>
</dbReference>
<proteinExistence type="predicted"/>
<dbReference type="GO" id="GO:0008270">
    <property type="term" value="F:zinc ion binding"/>
    <property type="evidence" value="ECO:0007669"/>
    <property type="project" value="UniProtKB-KW"/>
</dbReference>
<dbReference type="Proteomes" id="UP001558652">
    <property type="component" value="Unassembled WGS sequence"/>
</dbReference>
<name>A0ABD0XVI0_9HEMI</name>
<keyword evidence="1" id="KW-0479">Metal-binding</keyword>
<evidence type="ECO:0000256" key="2">
    <source>
        <dbReference type="ARBA" id="ARBA00022771"/>
    </source>
</evidence>
<dbReference type="Gene3D" id="3.30.40.10">
    <property type="entry name" value="Zinc/RING finger domain, C3HC4 (zinc finger)"/>
    <property type="match status" value="1"/>
</dbReference>
<feature type="domain" description="RING-type" evidence="6">
    <location>
        <begin position="222"/>
        <end position="260"/>
    </location>
</feature>
<keyword evidence="2 4" id="KW-0863">Zinc-finger</keyword>
<keyword evidence="5" id="KW-0812">Transmembrane</keyword>
<evidence type="ECO:0000256" key="5">
    <source>
        <dbReference type="SAM" id="Phobius"/>
    </source>
</evidence>
<accession>A0ABD0XVI0</accession>
<keyword evidence="8" id="KW-1185">Reference proteome</keyword>
<dbReference type="Pfam" id="PF13639">
    <property type="entry name" value="zf-RING_2"/>
    <property type="match status" value="1"/>
</dbReference>
<feature type="transmembrane region" description="Helical" evidence="5">
    <location>
        <begin position="144"/>
        <end position="168"/>
    </location>
</feature>
<evidence type="ECO:0000256" key="1">
    <source>
        <dbReference type="ARBA" id="ARBA00022723"/>
    </source>
</evidence>
<organism evidence="7 8">
    <name type="scientific">Ranatra chinensis</name>
    <dbReference type="NCBI Taxonomy" id="642074"/>
    <lineage>
        <taxon>Eukaryota</taxon>
        <taxon>Metazoa</taxon>
        <taxon>Ecdysozoa</taxon>
        <taxon>Arthropoda</taxon>
        <taxon>Hexapoda</taxon>
        <taxon>Insecta</taxon>
        <taxon>Pterygota</taxon>
        <taxon>Neoptera</taxon>
        <taxon>Paraneoptera</taxon>
        <taxon>Hemiptera</taxon>
        <taxon>Heteroptera</taxon>
        <taxon>Panheteroptera</taxon>
        <taxon>Nepomorpha</taxon>
        <taxon>Nepidae</taxon>
        <taxon>Ranatrinae</taxon>
        <taxon>Ranatra</taxon>
    </lineage>
</organism>